<feature type="domain" description="N-acetyltransferase" evidence="1">
    <location>
        <begin position="7"/>
        <end position="93"/>
    </location>
</feature>
<dbReference type="CDD" id="cd04301">
    <property type="entry name" value="NAT_SF"/>
    <property type="match status" value="1"/>
</dbReference>
<gene>
    <name evidence="2" type="ORF">C900_01261</name>
</gene>
<dbReference type="PROSITE" id="PS51729">
    <property type="entry name" value="GNAT_YJDJ"/>
    <property type="match status" value="1"/>
</dbReference>
<dbReference type="Pfam" id="PF14542">
    <property type="entry name" value="Acetyltransf_CG"/>
    <property type="match status" value="1"/>
</dbReference>
<accession>L8JKR6</accession>
<reference evidence="2 3" key="1">
    <citation type="submission" date="2012-12" db="EMBL/GenBank/DDBJ databases">
        <title>Genome assembly of Fulvivirga imtechensis AK7.</title>
        <authorList>
            <person name="Nupur N."/>
            <person name="Khatri I."/>
            <person name="Kumar R."/>
            <person name="Subramanian S."/>
            <person name="Pinnaka A."/>
        </authorList>
    </citation>
    <scope>NUCLEOTIDE SEQUENCE [LARGE SCALE GENOMIC DNA]</scope>
    <source>
        <strain evidence="2 3">AK7</strain>
    </source>
</reference>
<dbReference type="RefSeq" id="WP_009583781.1">
    <property type="nucleotide sequence ID" value="NZ_AMZN01000170.1"/>
</dbReference>
<sequence>MHNLNVQHDINNNIFFAKVKGAMAHLSYRRVSQKLLEFYDTYVPEESRGLGVGTHLVESALDYAKERDIAIEPTCPFVKKIMELSEEYRVLKAT</sequence>
<evidence type="ECO:0000313" key="2">
    <source>
        <dbReference type="EMBL" id="ELR68022.1"/>
    </source>
</evidence>
<dbReference type="OrthoDB" id="9793389at2"/>
<dbReference type="InterPro" id="IPR016181">
    <property type="entry name" value="Acyl_CoA_acyltransferase"/>
</dbReference>
<dbReference type="eggNOG" id="COG2388">
    <property type="taxonomic scope" value="Bacteria"/>
</dbReference>
<dbReference type="STRING" id="1237149.C900_01261"/>
<organism evidence="2 3">
    <name type="scientific">Fulvivirga imtechensis AK7</name>
    <dbReference type="NCBI Taxonomy" id="1237149"/>
    <lineage>
        <taxon>Bacteria</taxon>
        <taxon>Pseudomonadati</taxon>
        <taxon>Bacteroidota</taxon>
        <taxon>Cytophagia</taxon>
        <taxon>Cytophagales</taxon>
        <taxon>Fulvivirgaceae</taxon>
        <taxon>Fulvivirga</taxon>
    </lineage>
</organism>
<dbReference type="SUPFAM" id="SSF55729">
    <property type="entry name" value="Acyl-CoA N-acyltransferases (Nat)"/>
    <property type="match status" value="1"/>
</dbReference>
<dbReference type="InterPro" id="IPR045057">
    <property type="entry name" value="Gcn5-rel_NAT"/>
</dbReference>
<protein>
    <recommendedName>
        <fullName evidence="1">N-acetyltransferase domain-containing protein</fullName>
    </recommendedName>
</protein>
<name>L8JKR6_9BACT</name>
<dbReference type="EMBL" id="AMZN01000170">
    <property type="protein sequence ID" value="ELR68022.1"/>
    <property type="molecule type" value="Genomic_DNA"/>
</dbReference>
<evidence type="ECO:0000259" key="1">
    <source>
        <dbReference type="PROSITE" id="PS51729"/>
    </source>
</evidence>
<dbReference type="Proteomes" id="UP000011135">
    <property type="component" value="Unassembled WGS sequence"/>
</dbReference>
<dbReference type="PANTHER" id="PTHR31435">
    <property type="entry name" value="PROTEIN NATD1"/>
    <property type="match status" value="1"/>
</dbReference>
<dbReference type="InterPro" id="IPR031165">
    <property type="entry name" value="GNAT_YJDJ"/>
</dbReference>
<evidence type="ECO:0000313" key="3">
    <source>
        <dbReference type="Proteomes" id="UP000011135"/>
    </source>
</evidence>
<proteinExistence type="predicted"/>
<dbReference type="AlphaFoldDB" id="L8JKR6"/>
<dbReference type="PANTHER" id="PTHR31435:SF9">
    <property type="entry name" value="PROTEIN NATD1"/>
    <property type="match status" value="1"/>
</dbReference>
<comment type="caution">
    <text evidence="2">The sequence shown here is derived from an EMBL/GenBank/DDBJ whole genome shotgun (WGS) entry which is preliminary data.</text>
</comment>
<dbReference type="Gene3D" id="3.40.630.30">
    <property type="match status" value="1"/>
</dbReference>
<keyword evidence="3" id="KW-1185">Reference proteome</keyword>